<proteinExistence type="predicted"/>
<dbReference type="Proteomes" id="UP001177021">
    <property type="component" value="Unassembled WGS sequence"/>
</dbReference>
<name>A0ACB0JP74_TRIPR</name>
<reference evidence="1" key="1">
    <citation type="submission" date="2023-10" db="EMBL/GenBank/DDBJ databases">
        <authorList>
            <person name="Rodriguez Cubillos JULIANA M."/>
            <person name="De Vega J."/>
        </authorList>
    </citation>
    <scope>NUCLEOTIDE SEQUENCE</scope>
</reference>
<accession>A0ACB0JP74</accession>
<protein>
    <submittedName>
        <fullName evidence="1">Uncharacterized protein</fullName>
    </submittedName>
</protein>
<dbReference type="EMBL" id="CASHSV030000109">
    <property type="protein sequence ID" value="CAJ2646912.1"/>
    <property type="molecule type" value="Genomic_DNA"/>
</dbReference>
<evidence type="ECO:0000313" key="2">
    <source>
        <dbReference type="Proteomes" id="UP001177021"/>
    </source>
</evidence>
<comment type="caution">
    <text evidence="1">The sequence shown here is derived from an EMBL/GenBank/DDBJ whole genome shotgun (WGS) entry which is preliminary data.</text>
</comment>
<organism evidence="1 2">
    <name type="scientific">Trifolium pratense</name>
    <name type="common">Red clover</name>
    <dbReference type="NCBI Taxonomy" id="57577"/>
    <lineage>
        <taxon>Eukaryota</taxon>
        <taxon>Viridiplantae</taxon>
        <taxon>Streptophyta</taxon>
        <taxon>Embryophyta</taxon>
        <taxon>Tracheophyta</taxon>
        <taxon>Spermatophyta</taxon>
        <taxon>Magnoliopsida</taxon>
        <taxon>eudicotyledons</taxon>
        <taxon>Gunneridae</taxon>
        <taxon>Pentapetalae</taxon>
        <taxon>rosids</taxon>
        <taxon>fabids</taxon>
        <taxon>Fabales</taxon>
        <taxon>Fabaceae</taxon>
        <taxon>Papilionoideae</taxon>
        <taxon>50 kb inversion clade</taxon>
        <taxon>NPAAA clade</taxon>
        <taxon>Hologalegina</taxon>
        <taxon>IRL clade</taxon>
        <taxon>Trifolieae</taxon>
        <taxon>Trifolium</taxon>
    </lineage>
</organism>
<evidence type="ECO:0000313" key="1">
    <source>
        <dbReference type="EMBL" id="CAJ2646912.1"/>
    </source>
</evidence>
<sequence>MGLPRFGRPKNGDELSSNLFVANCGAAVGISNDDIVSVFSKFGELNGVYAADDSGTRVIVSYSEVCSAQSALMALHGQPCPQLGGRSLYIRYSVLQPNPQELLQAVDSRPWNCLAKRRVQHYGYEFCYDIRNVNTKRCLGDLPSFLSPILERISSCPAFKNVDPDSIVLDQLTVNEYPPGVGLSPHIDTHSAFEDLIFSLSLAGPCIMEFRRYEDGDWRPKVASSTVTKGESPEDGSNCIKKAIYLPPRSLVLLSGEGRYAWHHYIPHHKIDKVNDRVIRRASRRVSFTLRKVRAGLCKCEFPQYCDSQR</sequence>
<gene>
    <name evidence="1" type="ORF">MILVUS5_LOCUS15541</name>
</gene>
<keyword evidence="2" id="KW-1185">Reference proteome</keyword>